<dbReference type="Proteomes" id="UP001470230">
    <property type="component" value="Unassembled WGS sequence"/>
</dbReference>
<sequence>MNDDIDPDLQKLKNTYSFNESLLKNCFTDEGQNVFQKYQLLAKIHNILIFRKKYETKFKFPQILFTFNNKVEEGSTINKSIIGYFCSLSKLNQSEIHGISSKIGSSLEPSINLQNFSNINNNISNQNPNNLNRFDITDLLIGVFLITQSEINNNNTDKNEEACFNFKDKYNWIIDYFVYSTFPSLFGHFCSIEYLREGLSFISLLINDNIAPRLVGSFLHHSFLFKDRILIQFFCMISKRIDCKNESNSYLLNDDSDLFSLDSIESMFFEAFSSCMSYFSIYHFKAIDLLRKVRGDDVAIEAIWDYFLLDEFVDNWEYSPLFSSLHVNQSSPMEKQNHLKQPETENLNGSIYERIFPKYRNILSCILHQISDEKIKEKQMKYVNLFSTKSNLDESDNDDVIYFNMPKISDIIFFKGIVFAITKLDLNLGHILRTFFKQISSLSTSISTDSLYESIASAIINYPGIKIASMTETQLAYNSVNILLRLTHIFPNQEIFPSPPDPNKSTIFDRLMYNKDVHNILYKRSGGLVTAKSFLGSIEKSIILESSSYANELFQKNMHEQTDLGSKISNFNAAYYGETQRRLFVLQIVEMIVNSIECFAQFINSVLGSEFPNALGGDVSNILKVKLSEEWTNVEEKKFYTKQFNSNDSLPKEEIKTSTYSLSSSESSVSDFSSLSLDIVSKSLIDTAEKIINSWKFVYNGNIEMDQNSNQQKLSNSELKMEFYQPVTGIFVFVTNEITKSLIYITLSYVPHPIIPQSNSNENDQITKERENALYSIVNSKSLRVPFLDSNLSLSFCLADPYISFYIDVTHDVQCFLLLLEKSFQNEFCMPFKSNSSNIEFYEQYNIGWKLQTFIQLEKMLNPILNNAKLNQNTIKMLITALFNGNDPFYIRLNLINVSRVVKSLCTLNEDPVRRYSSPSPHPKNVSNRLKNGKNILIQKVEDEKIVGRINSLLIFDIFGQEVVDKFKNLQRWFSLIESV</sequence>
<dbReference type="EMBL" id="JAPFFF010000012">
    <property type="protein sequence ID" value="KAK8875361.1"/>
    <property type="molecule type" value="Genomic_DNA"/>
</dbReference>
<accession>A0ABR2JCE5</accession>
<organism evidence="1 2">
    <name type="scientific">Tritrichomonas musculus</name>
    <dbReference type="NCBI Taxonomy" id="1915356"/>
    <lineage>
        <taxon>Eukaryota</taxon>
        <taxon>Metamonada</taxon>
        <taxon>Parabasalia</taxon>
        <taxon>Tritrichomonadida</taxon>
        <taxon>Tritrichomonadidae</taxon>
        <taxon>Tritrichomonas</taxon>
    </lineage>
</organism>
<evidence type="ECO:0000313" key="2">
    <source>
        <dbReference type="Proteomes" id="UP001470230"/>
    </source>
</evidence>
<comment type="caution">
    <text evidence="1">The sequence shown here is derived from an EMBL/GenBank/DDBJ whole genome shotgun (WGS) entry which is preliminary data.</text>
</comment>
<gene>
    <name evidence="1" type="ORF">M9Y10_005526</name>
</gene>
<keyword evidence="2" id="KW-1185">Reference proteome</keyword>
<name>A0ABR2JCE5_9EUKA</name>
<reference evidence="1 2" key="1">
    <citation type="submission" date="2024-04" db="EMBL/GenBank/DDBJ databases">
        <title>Tritrichomonas musculus Genome.</title>
        <authorList>
            <person name="Alves-Ferreira E."/>
            <person name="Grigg M."/>
            <person name="Lorenzi H."/>
            <person name="Galac M."/>
        </authorList>
    </citation>
    <scope>NUCLEOTIDE SEQUENCE [LARGE SCALE GENOMIC DNA]</scope>
    <source>
        <strain evidence="1 2">EAF2021</strain>
    </source>
</reference>
<protein>
    <submittedName>
        <fullName evidence="1">Uncharacterized protein</fullName>
    </submittedName>
</protein>
<evidence type="ECO:0000313" key="1">
    <source>
        <dbReference type="EMBL" id="KAK8875361.1"/>
    </source>
</evidence>
<proteinExistence type="predicted"/>